<dbReference type="EMBL" id="CP055153">
    <property type="protein sequence ID" value="QMU30156.1"/>
    <property type="molecule type" value="Genomic_DNA"/>
</dbReference>
<dbReference type="AlphaFoldDB" id="A0A7L7LBE5"/>
<protein>
    <recommendedName>
        <fullName evidence="3">Helix-turn-helix domain-containing protein</fullName>
    </recommendedName>
</protein>
<keyword evidence="2" id="KW-1185">Reference proteome</keyword>
<dbReference type="RefSeq" id="WP_182412612.1">
    <property type="nucleotide sequence ID" value="NZ_CP055153.1"/>
</dbReference>
<evidence type="ECO:0000313" key="1">
    <source>
        <dbReference type="EMBL" id="QMU30156.1"/>
    </source>
</evidence>
<reference evidence="1 2" key="1">
    <citation type="submission" date="2020-08" db="EMBL/GenBank/DDBJ databases">
        <title>Adhaeribacter dokdonensis sp. nov., isolated from the rhizosphere of Elymus tsukushiensis, a plant native to the Dokdo Islands, Republic of Korea.</title>
        <authorList>
            <person name="Ghim S.Y."/>
        </authorList>
    </citation>
    <scope>NUCLEOTIDE SEQUENCE [LARGE SCALE GENOMIC DNA]</scope>
    <source>
        <strain evidence="1 2">KUDC8001</strain>
    </source>
</reference>
<evidence type="ECO:0000313" key="2">
    <source>
        <dbReference type="Proteomes" id="UP000514509"/>
    </source>
</evidence>
<organism evidence="1 2">
    <name type="scientific">Adhaeribacter radiodurans</name>
    <dbReference type="NCBI Taxonomy" id="2745197"/>
    <lineage>
        <taxon>Bacteria</taxon>
        <taxon>Pseudomonadati</taxon>
        <taxon>Bacteroidota</taxon>
        <taxon>Cytophagia</taxon>
        <taxon>Cytophagales</taxon>
        <taxon>Hymenobacteraceae</taxon>
        <taxon>Adhaeribacter</taxon>
    </lineage>
</organism>
<evidence type="ECO:0008006" key="3">
    <source>
        <dbReference type="Google" id="ProtNLM"/>
    </source>
</evidence>
<gene>
    <name evidence="1" type="ORF">HUW48_19920</name>
</gene>
<dbReference type="KEGG" id="add:HUW48_19920"/>
<proteinExistence type="predicted"/>
<name>A0A7L7LBE5_9BACT</name>
<accession>A0A7L7LBE5</accession>
<dbReference type="Proteomes" id="UP000514509">
    <property type="component" value="Chromosome"/>
</dbReference>
<sequence length="102" mass="12139">MPDVPSREEFVALQNEVNNLRQEISLLKLRPNYKNWLKPKEALEFLNIKDNATLISKRNQGLIEYRKTGKKVDYYLPSLEAYIDKLHIKPEIKQDRLKRISE</sequence>